<dbReference type="PANTHER" id="PTHR46862:SF5">
    <property type="entry name" value="OS02G0170000 PROTEIN"/>
    <property type="match status" value="1"/>
</dbReference>
<evidence type="ECO:0000313" key="2">
    <source>
        <dbReference type="Proteomes" id="UP001157418"/>
    </source>
</evidence>
<name>A0AAU9MT97_9ASTR</name>
<evidence type="ECO:0008006" key="3">
    <source>
        <dbReference type="Google" id="ProtNLM"/>
    </source>
</evidence>
<dbReference type="EMBL" id="CAKMRJ010003334">
    <property type="protein sequence ID" value="CAH1431094.1"/>
    <property type="molecule type" value="Genomic_DNA"/>
</dbReference>
<organism evidence="1 2">
    <name type="scientific">Lactuca virosa</name>
    <dbReference type="NCBI Taxonomy" id="75947"/>
    <lineage>
        <taxon>Eukaryota</taxon>
        <taxon>Viridiplantae</taxon>
        <taxon>Streptophyta</taxon>
        <taxon>Embryophyta</taxon>
        <taxon>Tracheophyta</taxon>
        <taxon>Spermatophyta</taxon>
        <taxon>Magnoliopsida</taxon>
        <taxon>eudicotyledons</taxon>
        <taxon>Gunneridae</taxon>
        <taxon>Pentapetalae</taxon>
        <taxon>asterids</taxon>
        <taxon>campanulids</taxon>
        <taxon>Asterales</taxon>
        <taxon>Asteraceae</taxon>
        <taxon>Cichorioideae</taxon>
        <taxon>Cichorieae</taxon>
        <taxon>Lactucinae</taxon>
        <taxon>Lactuca</taxon>
    </lineage>
</organism>
<comment type="caution">
    <text evidence="1">The sequence shown here is derived from an EMBL/GenBank/DDBJ whole genome shotgun (WGS) entry which is preliminary data.</text>
</comment>
<sequence length="140" mass="15810">MQTQGLYPDPSIFITIITRLGEQGKWDIIKKNFEQMKGGGHGQSGTIYAVLVDIYGQYGSFEDGEDCINTLKLEEVPLSARIFCVLANVYAQRGLCEQTVKVLQLMTPFLGLLDFFNPSSDKRWITNDSFLGGRDDKDRY</sequence>
<dbReference type="PANTHER" id="PTHR46862">
    <property type="entry name" value="OS07G0661900 PROTEIN"/>
    <property type="match status" value="1"/>
</dbReference>
<gene>
    <name evidence="1" type="ORF">LVIROSA_LOCUS17824</name>
</gene>
<evidence type="ECO:0000313" key="1">
    <source>
        <dbReference type="EMBL" id="CAH1431094.1"/>
    </source>
</evidence>
<proteinExistence type="predicted"/>
<keyword evidence="2" id="KW-1185">Reference proteome</keyword>
<dbReference type="AlphaFoldDB" id="A0AAU9MT97"/>
<accession>A0AAU9MT97</accession>
<dbReference type="Proteomes" id="UP001157418">
    <property type="component" value="Unassembled WGS sequence"/>
</dbReference>
<reference evidence="1 2" key="1">
    <citation type="submission" date="2022-01" db="EMBL/GenBank/DDBJ databases">
        <authorList>
            <person name="Xiong W."/>
            <person name="Schranz E."/>
        </authorList>
    </citation>
    <scope>NUCLEOTIDE SEQUENCE [LARGE SCALE GENOMIC DNA]</scope>
</reference>
<dbReference type="Gene3D" id="1.25.40.10">
    <property type="entry name" value="Tetratricopeptide repeat domain"/>
    <property type="match status" value="1"/>
</dbReference>
<protein>
    <recommendedName>
        <fullName evidence="3">Pentatricopeptide repeat-containing protein</fullName>
    </recommendedName>
</protein>
<dbReference type="InterPro" id="IPR011990">
    <property type="entry name" value="TPR-like_helical_dom_sf"/>
</dbReference>